<dbReference type="InterPro" id="IPR036282">
    <property type="entry name" value="Glutathione-S-Trfase_C_sf"/>
</dbReference>
<name>A0A9W6J9Z7_9HYPH</name>
<evidence type="ECO:0000313" key="3">
    <source>
        <dbReference type="Proteomes" id="UP001143370"/>
    </source>
</evidence>
<dbReference type="PANTHER" id="PTHR42673:SF4">
    <property type="entry name" value="MALEYLACETOACETATE ISOMERASE"/>
    <property type="match status" value="1"/>
</dbReference>
<gene>
    <name evidence="2" type="ORF">GCM10017643_19130</name>
</gene>
<comment type="caution">
    <text evidence="2">The sequence shown here is derived from an EMBL/GenBank/DDBJ whole genome shotgun (WGS) entry which is preliminary data.</text>
</comment>
<keyword evidence="3" id="KW-1185">Reference proteome</keyword>
<dbReference type="SFLD" id="SFLDS00019">
    <property type="entry name" value="Glutathione_Transferase_(cytos"/>
    <property type="match status" value="1"/>
</dbReference>
<feature type="domain" description="GST N-terminal" evidence="1">
    <location>
        <begin position="17"/>
        <end position="97"/>
    </location>
</feature>
<dbReference type="GO" id="GO:0016034">
    <property type="term" value="F:maleylacetoacetate isomerase activity"/>
    <property type="evidence" value="ECO:0007669"/>
    <property type="project" value="TreeGrafter"/>
</dbReference>
<dbReference type="Proteomes" id="UP001143370">
    <property type="component" value="Unassembled WGS sequence"/>
</dbReference>
<evidence type="ECO:0000259" key="1">
    <source>
        <dbReference type="PROSITE" id="PS50404"/>
    </source>
</evidence>
<dbReference type="GO" id="GO:0004364">
    <property type="term" value="F:glutathione transferase activity"/>
    <property type="evidence" value="ECO:0007669"/>
    <property type="project" value="TreeGrafter"/>
</dbReference>
<organism evidence="2 3">
    <name type="scientific">Ancylobacter dichloromethanicus</name>
    <dbReference type="NCBI Taxonomy" id="518825"/>
    <lineage>
        <taxon>Bacteria</taxon>
        <taxon>Pseudomonadati</taxon>
        <taxon>Pseudomonadota</taxon>
        <taxon>Alphaproteobacteria</taxon>
        <taxon>Hyphomicrobiales</taxon>
        <taxon>Xanthobacteraceae</taxon>
        <taxon>Ancylobacter</taxon>
    </lineage>
</organism>
<reference evidence="2" key="1">
    <citation type="journal article" date="2014" name="Int. J. Syst. Evol. Microbiol.">
        <title>Complete genome sequence of Corynebacterium casei LMG S-19264T (=DSM 44701T), isolated from a smear-ripened cheese.</title>
        <authorList>
            <consortium name="US DOE Joint Genome Institute (JGI-PGF)"/>
            <person name="Walter F."/>
            <person name="Albersmeier A."/>
            <person name="Kalinowski J."/>
            <person name="Ruckert C."/>
        </authorList>
    </citation>
    <scope>NUCLEOTIDE SEQUENCE</scope>
    <source>
        <strain evidence="2">VKM B-2484</strain>
    </source>
</reference>
<reference evidence="2" key="2">
    <citation type="submission" date="2023-01" db="EMBL/GenBank/DDBJ databases">
        <authorList>
            <person name="Sun Q."/>
            <person name="Evtushenko L."/>
        </authorList>
    </citation>
    <scope>NUCLEOTIDE SEQUENCE</scope>
    <source>
        <strain evidence="2">VKM B-2484</strain>
    </source>
</reference>
<evidence type="ECO:0000313" key="2">
    <source>
        <dbReference type="EMBL" id="GLK71798.1"/>
    </source>
</evidence>
<dbReference type="CDD" id="cd03043">
    <property type="entry name" value="GST_N_1"/>
    <property type="match status" value="1"/>
</dbReference>
<dbReference type="PROSITE" id="PS50404">
    <property type="entry name" value="GST_NTER"/>
    <property type="match status" value="1"/>
</dbReference>
<dbReference type="AlphaFoldDB" id="A0A9W6J9Z7"/>
<accession>A0A9W6J9Z7</accession>
<dbReference type="InterPro" id="IPR004045">
    <property type="entry name" value="Glutathione_S-Trfase_N"/>
</dbReference>
<dbReference type="GO" id="GO:0006559">
    <property type="term" value="P:L-phenylalanine catabolic process"/>
    <property type="evidence" value="ECO:0007669"/>
    <property type="project" value="TreeGrafter"/>
</dbReference>
<dbReference type="EMBL" id="BSFJ01000005">
    <property type="protein sequence ID" value="GLK71798.1"/>
    <property type="molecule type" value="Genomic_DNA"/>
</dbReference>
<dbReference type="CDD" id="cd03194">
    <property type="entry name" value="GST_C_3"/>
    <property type="match status" value="1"/>
</dbReference>
<dbReference type="SUPFAM" id="SSF52833">
    <property type="entry name" value="Thioredoxin-like"/>
    <property type="match status" value="1"/>
</dbReference>
<dbReference type="Gene3D" id="1.20.1050.10">
    <property type="match status" value="1"/>
</dbReference>
<dbReference type="InterPro" id="IPR040079">
    <property type="entry name" value="Glutathione_S-Trfase"/>
</dbReference>
<protein>
    <submittedName>
        <fullName evidence="2">Glutathione S-transferase</fullName>
    </submittedName>
</protein>
<dbReference type="SUPFAM" id="SSF47616">
    <property type="entry name" value="GST C-terminal domain-like"/>
    <property type="match status" value="1"/>
</dbReference>
<dbReference type="Gene3D" id="3.40.30.10">
    <property type="entry name" value="Glutaredoxin"/>
    <property type="match status" value="1"/>
</dbReference>
<dbReference type="PANTHER" id="PTHR42673">
    <property type="entry name" value="MALEYLACETOACETATE ISOMERASE"/>
    <property type="match status" value="1"/>
</dbReference>
<dbReference type="Pfam" id="PF13409">
    <property type="entry name" value="GST_N_2"/>
    <property type="match status" value="1"/>
</dbReference>
<dbReference type="InterPro" id="IPR036249">
    <property type="entry name" value="Thioredoxin-like_sf"/>
</dbReference>
<dbReference type="GO" id="GO:0006749">
    <property type="term" value="P:glutathione metabolic process"/>
    <property type="evidence" value="ECO:0007669"/>
    <property type="project" value="TreeGrafter"/>
</dbReference>
<proteinExistence type="predicted"/>
<sequence length="238" mass="26509">MGDSPRRNEAGRDDTVLRLIIGNKNYSSWSLRPWLAMTALGIPFEEELVPLDAPDFKARMRERSPAGKVPVLIDGEAVVWESSAILEHLAERLPDRGIWPAEPVARAHARSLATEMHNGFGALRSVAPMNLWRPIEPRAFPDEALKDVRRIARRWGEARRRFGAGGDYLFGAFSGADAMYAPVASRIRTYAIEVDEVAAAYVEAIHAHPAFMAWKEAALKETGALAEDEVDWPIVKRV</sequence>